<feature type="non-terminal residue" evidence="2">
    <location>
        <position position="228"/>
    </location>
</feature>
<keyword evidence="1" id="KW-1133">Transmembrane helix</keyword>
<dbReference type="Proteomes" id="UP001160390">
    <property type="component" value="Unassembled WGS sequence"/>
</dbReference>
<evidence type="ECO:0000256" key="1">
    <source>
        <dbReference type="SAM" id="Phobius"/>
    </source>
</evidence>
<organism evidence="2 3">
    <name type="scientific">Clonostachys chloroleuca</name>
    <dbReference type="NCBI Taxonomy" id="1926264"/>
    <lineage>
        <taxon>Eukaryota</taxon>
        <taxon>Fungi</taxon>
        <taxon>Dikarya</taxon>
        <taxon>Ascomycota</taxon>
        <taxon>Pezizomycotina</taxon>
        <taxon>Sordariomycetes</taxon>
        <taxon>Hypocreomycetidae</taxon>
        <taxon>Hypocreales</taxon>
        <taxon>Bionectriaceae</taxon>
        <taxon>Clonostachys</taxon>
    </lineage>
</organism>
<reference evidence="2" key="1">
    <citation type="submission" date="2023-01" db="EMBL/GenBank/DDBJ databases">
        <authorList>
            <person name="Piombo E."/>
        </authorList>
    </citation>
    <scope>NUCLEOTIDE SEQUENCE</scope>
</reference>
<evidence type="ECO:0000313" key="2">
    <source>
        <dbReference type="EMBL" id="CAI6078959.1"/>
    </source>
</evidence>
<feature type="transmembrane region" description="Helical" evidence="1">
    <location>
        <begin position="154"/>
        <end position="172"/>
    </location>
</feature>
<gene>
    <name evidence="2" type="ORF">CCHLO57077_00015235</name>
</gene>
<sequence length="228" mass="26458">WSIAFPSSYTEWKSISQTFLGEDLFHCVSSFAQCCFWHCGHHTLRVGVQAEWDSRTFMVDEVFSRGSFHVRDVSYQDLLFKLIFTYGWHMAFLAGVFLDLYSPKYWNFDTIIQQETRISNILLADKLCYRQMIIGEVWFCVLCFSYLQTRHLRAAMLRLVPAAIGIFLRGWAKKSEIPDLSPSVIIWGSACIMLRLFLAIQLWKQSPKVNGDVLASAISYILYVGYRT</sequence>
<protein>
    <submittedName>
        <fullName evidence="2">Uncharacterized protein</fullName>
    </submittedName>
</protein>
<accession>A0AA35LUU8</accession>
<proteinExistence type="predicted"/>
<feature type="transmembrane region" description="Helical" evidence="1">
    <location>
        <begin position="184"/>
        <end position="202"/>
    </location>
</feature>
<dbReference type="EMBL" id="CABFNP030000690">
    <property type="protein sequence ID" value="CAI6078959.1"/>
    <property type="molecule type" value="Genomic_DNA"/>
</dbReference>
<keyword evidence="1" id="KW-0812">Transmembrane</keyword>
<keyword evidence="3" id="KW-1185">Reference proteome</keyword>
<feature type="non-terminal residue" evidence="2">
    <location>
        <position position="1"/>
    </location>
</feature>
<evidence type="ECO:0000313" key="3">
    <source>
        <dbReference type="Proteomes" id="UP001160390"/>
    </source>
</evidence>
<keyword evidence="1" id="KW-0472">Membrane</keyword>
<name>A0AA35LUU8_9HYPO</name>
<dbReference type="AlphaFoldDB" id="A0AA35LUU8"/>
<feature type="transmembrane region" description="Helical" evidence="1">
    <location>
        <begin position="78"/>
        <end position="98"/>
    </location>
</feature>
<comment type="caution">
    <text evidence="2">The sequence shown here is derived from an EMBL/GenBank/DDBJ whole genome shotgun (WGS) entry which is preliminary data.</text>
</comment>